<dbReference type="Proteomes" id="UP001261125">
    <property type="component" value="Unassembled WGS sequence"/>
</dbReference>
<dbReference type="EMBL" id="JAWDIT010000003">
    <property type="protein sequence ID" value="MDU0346108.1"/>
    <property type="molecule type" value="Genomic_DNA"/>
</dbReference>
<evidence type="ECO:0000313" key="3">
    <source>
        <dbReference type="Proteomes" id="UP001261125"/>
    </source>
</evidence>
<accession>A0ABU3SMU0</accession>
<evidence type="ECO:0000256" key="1">
    <source>
        <dbReference type="SAM" id="SignalP"/>
    </source>
</evidence>
<keyword evidence="3" id="KW-1185">Reference proteome</keyword>
<name>A0ABU3SMU0_9MICO</name>
<reference evidence="2 3" key="1">
    <citation type="submission" date="2023-09" db="EMBL/GenBank/DDBJ databases">
        <title>Microbacterium fusihabitans sp. nov., Microbacterium phycihabitans sp. nov., and Microbacterium cervinum sp. nov., isolated from dried seaweeds of beach.</title>
        <authorList>
            <person name="Lee S.D."/>
        </authorList>
    </citation>
    <scope>NUCLEOTIDE SEQUENCE [LARGE SCALE GENOMIC DNA]</scope>
    <source>
        <strain evidence="2 3">KSW2-29</strain>
    </source>
</reference>
<sequence length="208" mass="21605">MWRTMTGAATVSLIVGLAACSGGTDAGGEFSAERKTVEAFMDALQNGDAQQASTYLADRSSFPADALTDDFYSSALERPQDARIAVATESQGTVYVQVDYRLGSDDRELDLVMASGDRSLIEGWSGTPTILRSAAGDGRVTVSDALEIEVGTAASYTSLLPGRYSVSYTGAGDAVGPFELDFPVKAPESDSQLPTGVSFAGGALEFAG</sequence>
<keyword evidence="1" id="KW-0732">Signal</keyword>
<dbReference type="PROSITE" id="PS51257">
    <property type="entry name" value="PROKAR_LIPOPROTEIN"/>
    <property type="match status" value="1"/>
</dbReference>
<protein>
    <submittedName>
        <fullName evidence="2">Uncharacterized protein</fullName>
    </submittedName>
</protein>
<evidence type="ECO:0000313" key="2">
    <source>
        <dbReference type="EMBL" id="MDU0346108.1"/>
    </source>
</evidence>
<organism evidence="2 3">
    <name type="scientific">Microbacterium phycohabitans</name>
    <dbReference type="NCBI Taxonomy" id="3075993"/>
    <lineage>
        <taxon>Bacteria</taxon>
        <taxon>Bacillati</taxon>
        <taxon>Actinomycetota</taxon>
        <taxon>Actinomycetes</taxon>
        <taxon>Micrococcales</taxon>
        <taxon>Microbacteriaceae</taxon>
        <taxon>Microbacterium</taxon>
    </lineage>
</organism>
<comment type="caution">
    <text evidence="2">The sequence shown here is derived from an EMBL/GenBank/DDBJ whole genome shotgun (WGS) entry which is preliminary data.</text>
</comment>
<gene>
    <name evidence="2" type="ORF">RWH44_10390</name>
</gene>
<proteinExistence type="predicted"/>
<feature type="chain" id="PRO_5045529133" evidence="1">
    <location>
        <begin position="27"/>
        <end position="208"/>
    </location>
</feature>
<feature type="signal peptide" evidence="1">
    <location>
        <begin position="1"/>
        <end position="26"/>
    </location>
</feature>
<dbReference type="RefSeq" id="WP_316004513.1">
    <property type="nucleotide sequence ID" value="NZ_JAWDIT010000003.1"/>
</dbReference>